<protein>
    <recommendedName>
        <fullName evidence="3">CPW-WPC domain-containing protein</fullName>
    </recommendedName>
</protein>
<keyword evidence="1" id="KW-0812">Transmembrane</keyword>
<evidence type="ECO:0008006" key="3">
    <source>
        <dbReference type="Google" id="ProtNLM"/>
    </source>
</evidence>
<reference evidence="2" key="1">
    <citation type="journal article" date="2020" name="Nature">
        <title>Giant virus diversity and host interactions through global metagenomics.</title>
        <authorList>
            <person name="Schulz F."/>
            <person name="Roux S."/>
            <person name="Paez-Espino D."/>
            <person name="Jungbluth S."/>
            <person name="Walsh D.A."/>
            <person name="Denef V.J."/>
            <person name="McMahon K.D."/>
            <person name="Konstantinidis K.T."/>
            <person name="Eloe-Fadrosh E.A."/>
            <person name="Kyrpides N.C."/>
            <person name="Woyke T."/>
        </authorList>
    </citation>
    <scope>NUCLEOTIDE SEQUENCE</scope>
    <source>
        <strain evidence="2">GVMAG-M-3300024261-8</strain>
    </source>
</reference>
<evidence type="ECO:0000256" key="1">
    <source>
        <dbReference type="SAM" id="Phobius"/>
    </source>
</evidence>
<sequence length="133" mass="15134">MDRFYSIVLIVAIIVLIIILAYIGMQISSNVGQDTPYPPQHGHCPDYWESIERNNKNVCQIPPVNDEDPHPNLGSIYENGKSTLTTNSTPGYDELSNTVDFDDKKWYTGPCMKKKWANQFSIIWDGVSNYNDC</sequence>
<proteinExistence type="predicted"/>
<evidence type="ECO:0000313" key="2">
    <source>
        <dbReference type="EMBL" id="QHT95336.1"/>
    </source>
</evidence>
<name>A0A6C0ISE4_9ZZZZ</name>
<keyword evidence="1" id="KW-1133">Transmembrane helix</keyword>
<organism evidence="2">
    <name type="scientific">viral metagenome</name>
    <dbReference type="NCBI Taxonomy" id="1070528"/>
    <lineage>
        <taxon>unclassified sequences</taxon>
        <taxon>metagenomes</taxon>
        <taxon>organismal metagenomes</taxon>
    </lineage>
</organism>
<accession>A0A6C0ISE4</accession>
<feature type="transmembrane region" description="Helical" evidence="1">
    <location>
        <begin position="7"/>
        <end position="25"/>
    </location>
</feature>
<dbReference type="EMBL" id="MN740240">
    <property type="protein sequence ID" value="QHT95336.1"/>
    <property type="molecule type" value="Genomic_DNA"/>
</dbReference>
<dbReference type="AlphaFoldDB" id="A0A6C0ISE4"/>
<keyword evidence="1" id="KW-0472">Membrane</keyword>